<keyword evidence="2" id="KW-1185">Reference proteome</keyword>
<dbReference type="EMBL" id="JAGEPF010000012">
    <property type="protein sequence ID" value="MBO2459852.1"/>
    <property type="molecule type" value="Genomic_DNA"/>
</dbReference>
<protein>
    <recommendedName>
        <fullName evidence="3">Guanylate cyclase domain-containing protein</fullName>
    </recommendedName>
</protein>
<accession>A0ABS3RSZ1</accession>
<dbReference type="SUPFAM" id="SSF55073">
    <property type="entry name" value="Nucleotide cyclase"/>
    <property type="match status" value="1"/>
</dbReference>
<name>A0ABS3RSZ1_9ACTN</name>
<dbReference type="InterPro" id="IPR029787">
    <property type="entry name" value="Nucleotide_cyclase"/>
</dbReference>
<proteinExistence type="predicted"/>
<dbReference type="Gene3D" id="3.30.70.1230">
    <property type="entry name" value="Nucleotide cyclase"/>
    <property type="match status" value="1"/>
</dbReference>
<organism evidence="1 2">
    <name type="scientific">Actinomadura violacea</name>
    <dbReference type="NCBI Taxonomy" id="2819934"/>
    <lineage>
        <taxon>Bacteria</taxon>
        <taxon>Bacillati</taxon>
        <taxon>Actinomycetota</taxon>
        <taxon>Actinomycetes</taxon>
        <taxon>Streptosporangiales</taxon>
        <taxon>Thermomonosporaceae</taxon>
        <taxon>Actinomadura</taxon>
    </lineage>
</organism>
<gene>
    <name evidence="1" type="ORF">J4709_19920</name>
</gene>
<comment type="caution">
    <text evidence="1">The sequence shown here is derived from an EMBL/GenBank/DDBJ whole genome shotgun (WGS) entry which is preliminary data.</text>
</comment>
<dbReference type="Proteomes" id="UP000680206">
    <property type="component" value="Unassembled WGS sequence"/>
</dbReference>
<evidence type="ECO:0000313" key="1">
    <source>
        <dbReference type="EMBL" id="MBO2459852.1"/>
    </source>
</evidence>
<evidence type="ECO:0008006" key="3">
    <source>
        <dbReference type="Google" id="ProtNLM"/>
    </source>
</evidence>
<evidence type="ECO:0000313" key="2">
    <source>
        <dbReference type="Proteomes" id="UP000680206"/>
    </source>
</evidence>
<sequence>MHTTLIALDIPNFGDQRRKHDVQRLLRQNMYELLTEAFTMTGLPWEDSHREDRGDGALIITPPQVCPFDALDPLAHHLAARLRRANRLTNEITRLRLRMAVHTGEVQYDNHGVLGYAVTHLFRLLDAAAFKRAMAATPGADLGLMVSASLYHAAMDDGAIDPDAYSPITINNKEVRRVKAHLWLPPTPPTGHPNTRQP</sequence>
<reference evidence="1 2" key="1">
    <citation type="submission" date="2021-03" db="EMBL/GenBank/DDBJ databases">
        <title>Actinomadura violae sp. nov., isolated from lichen in Thailand.</title>
        <authorList>
            <person name="Kanchanasin P."/>
            <person name="Saeng-In P."/>
            <person name="Phongsopitanun W."/>
            <person name="Yuki M."/>
            <person name="Kudo T."/>
            <person name="Ohkuma M."/>
            <person name="Tanasupawat S."/>
        </authorList>
    </citation>
    <scope>NUCLEOTIDE SEQUENCE [LARGE SCALE GENOMIC DNA]</scope>
    <source>
        <strain evidence="1 2">LCR2-06</strain>
    </source>
</reference>
<dbReference type="RefSeq" id="WP_208242884.1">
    <property type="nucleotide sequence ID" value="NZ_JAGEPF010000012.1"/>
</dbReference>